<dbReference type="InterPro" id="IPR011990">
    <property type="entry name" value="TPR-like_helical_dom_sf"/>
</dbReference>
<accession>A0A0S2DGA2</accession>
<dbReference type="RefSeq" id="WP_057947408.1">
    <property type="nucleotide sequence ID" value="NZ_CP110813.1"/>
</dbReference>
<dbReference type="SUPFAM" id="SSF48452">
    <property type="entry name" value="TPR-like"/>
    <property type="match status" value="1"/>
</dbReference>
<gene>
    <name evidence="1" type="ORF">GLE_2263</name>
</gene>
<name>A0A0S2DGA2_LYSEN</name>
<dbReference type="KEGG" id="lez:GLE_2263"/>
<dbReference type="AlphaFoldDB" id="A0A0S2DGA2"/>
<proteinExistence type="predicted"/>
<reference evidence="1 2" key="1">
    <citation type="submission" date="2015-11" db="EMBL/GenBank/DDBJ databases">
        <title>Genome sequences of Lysobacter enzymogenes strain C3 and Lysobacter antibioticus ATCC 29479.</title>
        <authorList>
            <person name="Kobayashi D.Y."/>
        </authorList>
    </citation>
    <scope>NUCLEOTIDE SEQUENCE [LARGE SCALE GENOMIC DNA]</scope>
    <source>
        <strain evidence="1 2">C3</strain>
    </source>
</reference>
<evidence type="ECO:0000313" key="1">
    <source>
        <dbReference type="EMBL" id="ALN57612.1"/>
    </source>
</evidence>
<organism evidence="1 2">
    <name type="scientific">Lysobacter enzymogenes</name>
    <dbReference type="NCBI Taxonomy" id="69"/>
    <lineage>
        <taxon>Bacteria</taxon>
        <taxon>Pseudomonadati</taxon>
        <taxon>Pseudomonadota</taxon>
        <taxon>Gammaproteobacteria</taxon>
        <taxon>Lysobacterales</taxon>
        <taxon>Lysobacteraceae</taxon>
        <taxon>Lysobacter</taxon>
    </lineage>
</organism>
<dbReference type="OrthoDB" id="8764346at2"/>
<dbReference type="Proteomes" id="UP000061569">
    <property type="component" value="Chromosome"/>
</dbReference>
<dbReference type="EMBL" id="CP013140">
    <property type="protein sequence ID" value="ALN57612.1"/>
    <property type="molecule type" value="Genomic_DNA"/>
</dbReference>
<protein>
    <submittedName>
        <fullName evidence="1">Uncharacterized protein</fullName>
    </submittedName>
</protein>
<sequence length="764" mass="85547">MDIFQWIEDLSDELREAGQYRLVELINRIPHELHENHPERVEAMLPEALAAARAMQHPWLEVFFRHWGLQNRMRNLAEGDKALPEAVSLLEFAHRDQTQQCPQSVCVTQDIAICYGNVDGPGWVPERLAVSEETLARIEPSRACYDCISREYALALMDDGRAADAVEYLQRQAQNMLRDGAEPGVAYRETQAGALFRAGRFDEALSELAAIDEDDMVDDDDGDRLSRQTFRALVLAHQGRIDEAWDALPEYGPLIVPLLYPRWSEAMALIAQAKPEYNHWRLGRLLMSMATHMDQVGAHRRCIEQALRHGELALLRNAPWSARRALELARRHQPLLRADLGAAQQIDAFAARLDAAGGGEFALPMPAEQVYEHVRGSEGSDPEQDMELLLAAYAQRRDDGPLAGLLASAMLACGAREEALAHLWDFVGRHPGSEESPAGQLLDQLLDDADAGAQIERLAALLQPVREPFAHWCRAQLAFRQSRWREVGGHVQRLLAADPDARGANRLWARAAMEEQDFAQAVRLYAALAEQAEQPGGDDWDLMSAASAAGDWDAVRRSAARLGMELSDSEGPVRESWGWVRVRYERDGESYDCLARRTGPVTAQVTTVAPPGRPQHVRDEVVFDAAPLEPAPEDETERERWLAPFRVVHTAHRADYRSWFVDGAHPGEAAFEALCEAVEAQEWSLWVRSSDDYRVRDPNTEEDEALPGVYFFLATPPHSSPADVDRRLHELTAGWEHPLSWPQLAEQAGADVSRHEAVIEAYGL</sequence>
<dbReference type="PATRIC" id="fig|69.6.peg.2228"/>
<dbReference type="STRING" id="69.GLE_2263"/>
<evidence type="ECO:0000313" key="2">
    <source>
        <dbReference type="Proteomes" id="UP000061569"/>
    </source>
</evidence>